<comment type="similarity">
    <text evidence="3">Belongs to the archaeal Rpo5/eukaryotic RPB5 RNA polymerase subunit family.</text>
</comment>
<organism evidence="6 7">
    <name type="scientific">Rubroshorea leprosula</name>
    <dbReference type="NCBI Taxonomy" id="152421"/>
    <lineage>
        <taxon>Eukaryota</taxon>
        <taxon>Viridiplantae</taxon>
        <taxon>Streptophyta</taxon>
        <taxon>Embryophyta</taxon>
        <taxon>Tracheophyta</taxon>
        <taxon>Spermatophyta</taxon>
        <taxon>Magnoliopsida</taxon>
        <taxon>eudicotyledons</taxon>
        <taxon>Gunneridae</taxon>
        <taxon>Pentapetalae</taxon>
        <taxon>rosids</taxon>
        <taxon>malvids</taxon>
        <taxon>Malvales</taxon>
        <taxon>Dipterocarpaceae</taxon>
        <taxon>Rubroshorea</taxon>
    </lineage>
</organism>
<comment type="caution">
    <text evidence="6">The sequence shown here is derived from an EMBL/GenBank/DDBJ whole genome shotgun (WGS) entry which is preliminary data.</text>
</comment>
<evidence type="ECO:0000259" key="4">
    <source>
        <dbReference type="Pfam" id="PF01191"/>
    </source>
</evidence>
<dbReference type="NCBIfam" id="NF007129">
    <property type="entry name" value="PRK09570.1"/>
    <property type="match status" value="1"/>
</dbReference>
<dbReference type="Pfam" id="PF01191">
    <property type="entry name" value="RNA_pol_Rpb5_C"/>
    <property type="match status" value="1"/>
</dbReference>
<sequence length="208" mass="23632">MSEVDEQITKAFKARRTALQMLRDRGYSVEDAEIKMSRQQFVERFVVNGQLKREDLLIESSKGDGPYNQICVFFPDGPKVGVPVVRSYVGKMKDKNAFNAILVVQKPLTAPAKGAIVEVNTNFGLEVFEEAELLSNITEHIFVPKHAVLTSEEKKKLLADYRIKETQLPRILVNDPVAKYYGLKRGQVMRIIRESATADTYVTYRYAV</sequence>
<dbReference type="PANTHER" id="PTHR10535">
    <property type="entry name" value="DNA-DIRECTED RNA POLYMERASES I, II, AND III SUBUNIT RPABC1"/>
    <property type="match status" value="1"/>
</dbReference>
<dbReference type="AlphaFoldDB" id="A0AAV5MAF5"/>
<evidence type="ECO:0000256" key="2">
    <source>
        <dbReference type="ARBA" id="ARBA00023242"/>
    </source>
</evidence>
<dbReference type="GO" id="GO:0003899">
    <property type="term" value="F:DNA-directed RNA polymerase activity"/>
    <property type="evidence" value="ECO:0007669"/>
    <property type="project" value="InterPro"/>
</dbReference>
<dbReference type="Gene3D" id="3.90.940.20">
    <property type="entry name" value="RPB5-like RNA polymerase subunit"/>
    <property type="match status" value="1"/>
</dbReference>
<dbReference type="InterPro" id="IPR036710">
    <property type="entry name" value="RNA_pol_Rpb5_N_sf"/>
</dbReference>
<dbReference type="GO" id="GO:0042797">
    <property type="term" value="P:tRNA transcription by RNA polymerase III"/>
    <property type="evidence" value="ECO:0007669"/>
    <property type="project" value="TreeGrafter"/>
</dbReference>
<feature type="domain" description="RNA polymerase Rpb5 N-terminal" evidence="5">
    <location>
        <begin position="6"/>
        <end position="92"/>
    </location>
</feature>
<evidence type="ECO:0000313" key="6">
    <source>
        <dbReference type="EMBL" id="GKV45607.1"/>
    </source>
</evidence>
<evidence type="ECO:0000259" key="5">
    <source>
        <dbReference type="Pfam" id="PF03871"/>
    </source>
</evidence>
<dbReference type="GO" id="GO:0005736">
    <property type="term" value="C:RNA polymerase I complex"/>
    <property type="evidence" value="ECO:0007669"/>
    <property type="project" value="TreeGrafter"/>
</dbReference>
<dbReference type="SUPFAM" id="SSF53036">
    <property type="entry name" value="Eukaryotic RPB5 N-terminal domain"/>
    <property type="match status" value="1"/>
</dbReference>
<keyword evidence="2" id="KW-0539">Nucleus</keyword>
<dbReference type="Proteomes" id="UP001054252">
    <property type="component" value="Unassembled WGS sequence"/>
</dbReference>
<gene>
    <name evidence="6" type="ORF">SLEP1_g52671</name>
</gene>
<reference evidence="6 7" key="1">
    <citation type="journal article" date="2021" name="Commun. Biol.">
        <title>The genome of Shorea leprosula (Dipterocarpaceae) highlights the ecological relevance of drought in aseasonal tropical rainforests.</title>
        <authorList>
            <person name="Ng K.K.S."/>
            <person name="Kobayashi M.J."/>
            <person name="Fawcett J.A."/>
            <person name="Hatakeyama M."/>
            <person name="Paape T."/>
            <person name="Ng C.H."/>
            <person name="Ang C.C."/>
            <person name="Tnah L.H."/>
            <person name="Lee C.T."/>
            <person name="Nishiyama T."/>
            <person name="Sese J."/>
            <person name="O'Brien M.J."/>
            <person name="Copetti D."/>
            <person name="Mohd Noor M.I."/>
            <person name="Ong R.C."/>
            <person name="Putra M."/>
            <person name="Sireger I.Z."/>
            <person name="Indrioko S."/>
            <person name="Kosugi Y."/>
            <person name="Izuno A."/>
            <person name="Isagi Y."/>
            <person name="Lee S.L."/>
            <person name="Shimizu K.K."/>
        </authorList>
    </citation>
    <scope>NUCLEOTIDE SEQUENCE [LARGE SCALE GENOMIC DNA]</scope>
    <source>
        <strain evidence="6">214</strain>
    </source>
</reference>
<feature type="domain" description="RNA polymerase subunit H/Rpb5 C-terminal" evidence="4">
    <location>
        <begin position="136"/>
        <end position="206"/>
    </location>
</feature>
<dbReference type="InterPro" id="IPR000783">
    <property type="entry name" value="RNA_pol_subH/Rpb5_C"/>
</dbReference>
<dbReference type="GO" id="GO:0003677">
    <property type="term" value="F:DNA binding"/>
    <property type="evidence" value="ECO:0007669"/>
    <property type="project" value="InterPro"/>
</dbReference>
<proteinExistence type="inferred from homology"/>
<protein>
    <submittedName>
        <fullName evidence="6">Uncharacterized protein</fullName>
    </submittedName>
</protein>
<dbReference type="GO" id="GO:0006362">
    <property type="term" value="P:transcription elongation by RNA polymerase I"/>
    <property type="evidence" value="ECO:0007669"/>
    <property type="project" value="TreeGrafter"/>
</dbReference>
<dbReference type="SUPFAM" id="SSF55287">
    <property type="entry name" value="RPB5-like RNA polymerase subunit"/>
    <property type="match status" value="1"/>
</dbReference>
<dbReference type="InterPro" id="IPR035913">
    <property type="entry name" value="RPB5-like_sf"/>
</dbReference>
<dbReference type="GO" id="GO:0006366">
    <property type="term" value="P:transcription by RNA polymerase II"/>
    <property type="evidence" value="ECO:0007669"/>
    <property type="project" value="TreeGrafter"/>
</dbReference>
<dbReference type="Pfam" id="PF03871">
    <property type="entry name" value="RNA_pol_Rpb5_N"/>
    <property type="match status" value="1"/>
</dbReference>
<dbReference type="InterPro" id="IPR014381">
    <property type="entry name" value="Arch_Rpo5/euc_Rpb5"/>
</dbReference>
<dbReference type="GO" id="GO:0005665">
    <property type="term" value="C:RNA polymerase II, core complex"/>
    <property type="evidence" value="ECO:0007669"/>
    <property type="project" value="TreeGrafter"/>
</dbReference>
<dbReference type="FunFam" id="3.90.940.20:FF:000001">
    <property type="entry name" value="DNA-directed RNA polymerases I, II, and III subunit RPABC1"/>
    <property type="match status" value="1"/>
</dbReference>
<keyword evidence="7" id="KW-1185">Reference proteome</keyword>
<name>A0AAV5MAF5_9ROSI</name>
<dbReference type="PANTHER" id="PTHR10535:SF15">
    <property type="entry name" value="DNA-DIRECTED RNA POLYMERASE SUBUNIT 5-LIKE PROTEIN 1"/>
    <property type="match status" value="1"/>
</dbReference>
<dbReference type="Gene3D" id="3.40.1340.10">
    <property type="entry name" value="RNA polymerase, Rpb5, N-terminal domain"/>
    <property type="match status" value="1"/>
</dbReference>
<dbReference type="FunFam" id="3.40.1340.10:FF:000001">
    <property type="entry name" value="DNA-directed RNA polymerases I, II, and III subunit RPABC1"/>
    <property type="match status" value="1"/>
</dbReference>
<dbReference type="InterPro" id="IPR005571">
    <property type="entry name" value="RNA_pol_Rpb5_N"/>
</dbReference>
<accession>A0AAV5MAF5</accession>
<dbReference type="GO" id="GO:0005666">
    <property type="term" value="C:RNA polymerase III complex"/>
    <property type="evidence" value="ECO:0007669"/>
    <property type="project" value="TreeGrafter"/>
</dbReference>
<comment type="subcellular location">
    <subcellularLocation>
        <location evidence="1">Nucleus</location>
    </subcellularLocation>
</comment>
<dbReference type="PIRSF" id="PIRSF000747">
    <property type="entry name" value="RPB5"/>
    <property type="match status" value="1"/>
</dbReference>
<evidence type="ECO:0000256" key="1">
    <source>
        <dbReference type="ARBA" id="ARBA00004123"/>
    </source>
</evidence>
<evidence type="ECO:0000256" key="3">
    <source>
        <dbReference type="ARBA" id="ARBA00025765"/>
    </source>
</evidence>
<evidence type="ECO:0000313" key="7">
    <source>
        <dbReference type="Proteomes" id="UP001054252"/>
    </source>
</evidence>
<dbReference type="EMBL" id="BPVZ01000196">
    <property type="protein sequence ID" value="GKV45607.1"/>
    <property type="molecule type" value="Genomic_DNA"/>
</dbReference>
<dbReference type="HAMAP" id="MF_00025">
    <property type="entry name" value="RNApol_Rpo5_RPB5"/>
    <property type="match status" value="1"/>
</dbReference>